<evidence type="ECO:0000313" key="1">
    <source>
        <dbReference type="EMBL" id="KFD57314.1"/>
    </source>
</evidence>
<dbReference type="Proteomes" id="UP000030764">
    <property type="component" value="Unassembled WGS sequence"/>
</dbReference>
<evidence type="ECO:0000313" key="3">
    <source>
        <dbReference type="Proteomes" id="UP000030764"/>
    </source>
</evidence>
<dbReference type="AlphaFoldDB" id="A0A085MJB8"/>
<gene>
    <name evidence="1" type="ORF">M513_01825</name>
    <name evidence="2" type="ORF">M514_01825</name>
</gene>
<evidence type="ECO:0000313" key="2">
    <source>
        <dbReference type="EMBL" id="KFD72699.1"/>
    </source>
</evidence>
<keyword evidence="3" id="KW-1185">Reference proteome</keyword>
<reference evidence="1 3" key="1">
    <citation type="journal article" date="2014" name="Nat. Genet.">
        <title>Genome and transcriptome of the porcine whipworm Trichuris suis.</title>
        <authorList>
            <person name="Jex A.R."/>
            <person name="Nejsum P."/>
            <person name="Schwarz E.M."/>
            <person name="Hu L."/>
            <person name="Young N.D."/>
            <person name="Hall R.S."/>
            <person name="Korhonen P.K."/>
            <person name="Liao S."/>
            <person name="Thamsborg S."/>
            <person name="Xia J."/>
            <person name="Xu P."/>
            <person name="Wang S."/>
            <person name="Scheerlinck J.P."/>
            <person name="Hofmann A."/>
            <person name="Sternberg P.W."/>
            <person name="Wang J."/>
            <person name="Gasser R.B."/>
        </authorList>
    </citation>
    <scope>NUCLEOTIDE SEQUENCE [LARGE SCALE GENOMIC DNA]</scope>
    <source>
        <strain evidence="2">DCEP-RM93F</strain>
        <strain evidence="1">DCEP-RM93M</strain>
    </source>
</reference>
<protein>
    <submittedName>
        <fullName evidence="1">Uncharacterized protein</fullName>
    </submittedName>
</protein>
<organism evidence="1 3">
    <name type="scientific">Trichuris suis</name>
    <name type="common">pig whipworm</name>
    <dbReference type="NCBI Taxonomy" id="68888"/>
    <lineage>
        <taxon>Eukaryota</taxon>
        <taxon>Metazoa</taxon>
        <taxon>Ecdysozoa</taxon>
        <taxon>Nematoda</taxon>
        <taxon>Enoplea</taxon>
        <taxon>Dorylaimia</taxon>
        <taxon>Trichinellida</taxon>
        <taxon>Trichuridae</taxon>
        <taxon>Trichuris</taxon>
    </lineage>
</organism>
<dbReference type="EMBL" id="KL367476">
    <property type="protein sequence ID" value="KFD72699.1"/>
    <property type="molecule type" value="Genomic_DNA"/>
</dbReference>
<proteinExistence type="predicted"/>
<accession>A0A085MJB8</accession>
<dbReference type="EMBL" id="KL363189">
    <property type="protein sequence ID" value="KFD57314.1"/>
    <property type="molecule type" value="Genomic_DNA"/>
</dbReference>
<dbReference type="Proteomes" id="UP000030758">
    <property type="component" value="Unassembled WGS sequence"/>
</dbReference>
<sequence>MCWWNWFRIYIGRPEWRVVWSSGHESLVSRSFIHRRFSCDAFVHSFLCLQLNSKSATGLAGQNDHRQLAISRWGKQVTFLAI</sequence>
<name>A0A085MJB8_9BILA</name>